<proteinExistence type="inferred from homology"/>
<gene>
    <name evidence="4" type="ORF">PPACK8108_LOCUS1104</name>
</gene>
<dbReference type="InterPro" id="IPR036282">
    <property type="entry name" value="Glutathione-S-Trfase_C_sf"/>
</dbReference>
<dbReference type="EMBL" id="CALTRL010000148">
    <property type="protein sequence ID" value="CAH7666753.1"/>
    <property type="molecule type" value="Genomic_DNA"/>
</dbReference>
<dbReference type="PANTHER" id="PTHR44051">
    <property type="entry name" value="GLUTATHIONE S-TRANSFERASE-RELATED"/>
    <property type="match status" value="1"/>
</dbReference>
<evidence type="ECO:0000259" key="3">
    <source>
        <dbReference type="PROSITE" id="PS50405"/>
    </source>
</evidence>
<dbReference type="Gene3D" id="1.20.1050.10">
    <property type="match status" value="1"/>
</dbReference>
<comment type="caution">
    <text evidence="4">The sequence shown here is derived from an EMBL/GenBank/DDBJ whole genome shotgun (WGS) entry which is preliminary data.</text>
</comment>
<evidence type="ECO:0000313" key="4">
    <source>
        <dbReference type="EMBL" id="CAH7666753.1"/>
    </source>
</evidence>
<accession>A0AAV0AI58</accession>
<dbReference type="Proteomes" id="UP001153365">
    <property type="component" value="Unassembled WGS sequence"/>
</dbReference>
<reference evidence="4" key="1">
    <citation type="submission" date="2022-06" db="EMBL/GenBank/DDBJ databases">
        <authorList>
            <consortium name="SYNGENTA / RWTH Aachen University"/>
        </authorList>
    </citation>
    <scope>NUCLEOTIDE SEQUENCE</scope>
</reference>
<dbReference type="InterPro" id="IPR040079">
    <property type="entry name" value="Glutathione_S-Trfase"/>
</dbReference>
<dbReference type="InterPro" id="IPR010987">
    <property type="entry name" value="Glutathione-S-Trfase_C-like"/>
</dbReference>
<dbReference type="Pfam" id="PF13409">
    <property type="entry name" value="GST_N_2"/>
    <property type="match status" value="1"/>
</dbReference>
<dbReference type="InterPro" id="IPR004046">
    <property type="entry name" value="GST_C"/>
</dbReference>
<dbReference type="AlphaFoldDB" id="A0AAV0AI58"/>
<dbReference type="PROSITE" id="PS50405">
    <property type="entry name" value="GST_CTER"/>
    <property type="match status" value="1"/>
</dbReference>
<dbReference type="SFLD" id="SFLDS00019">
    <property type="entry name" value="Glutathione_Transferase_(cytos"/>
    <property type="match status" value="1"/>
</dbReference>
<dbReference type="Gene3D" id="3.40.30.10">
    <property type="entry name" value="Glutaredoxin"/>
    <property type="match status" value="1"/>
</dbReference>
<protein>
    <submittedName>
        <fullName evidence="4">Glutathione S-transferase</fullName>
    </submittedName>
</protein>
<dbReference type="SFLD" id="SFLDG00358">
    <property type="entry name" value="Main_(cytGST)"/>
    <property type="match status" value="1"/>
</dbReference>
<dbReference type="Pfam" id="PF00043">
    <property type="entry name" value="GST_C"/>
    <property type="match status" value="1"/>
</dbReference>
<organism evidence="4 5">
    <name type="scientific">Phakopsora pachyrhizi</name>
    <name type="common">Asian soybean rust disease fungus</name>
    <dbReference type="NCBI Taxonomy" id="170000"/>
    <lineage>
        <taxon>Eukaryota</taxon>
        <taxon>Fungi</taxon>
        <taxon>Dikarya</taxon>
        <taxon>Basidiomycota</taxon>
        <taxon>Pucciniomycotina</taxon>
        <taxon>Pucciniomycetes</taxon>
        <taxon>Pucciniales</taxon>
        <taxon>Phakopsoraceae</taxon>
        <taxon>Phakopsora</taxon>
    </lineage>
</organism>
<name>A0AAV0AI58_PHAPC</name>
<feature type="domain" description="GST N-terminal" evidence="2">
    <location>
        <begin position="13"/>
        <end position="113"/>
    </location>
</feature>
<dbReference type="InterPro" id="IPR036249">
    <property type="entry name" value="Thioredoxin-like_sf"/>
</dbReference>
<evidence type="ECO:0000259" key="2">
    <source>
        <dbReference type="PROSITE" id="PS50404"/>
    </source>
</evidence>
<dbReference type="SUPFAM" id="SSF52833">
    <property type="entry name" value="Thioredoxin-like"/>
    <property type="match status" value="1"/>
</dbReference>
<dbReference type="SFLD" id="SFLDG01151">
    <property type="entry name" value="Main.2:_Nu-like"/>
    <property type="match status" value="1"/>
</dbReference>
<sequence length="261" mass="29511">MVPIPKSEQRDLHLLTLSTPNGKKVQIALEELKAIYKTEFSFELVDISTNVQKTDEFLKLNPNGKKITPFFLGRIPCLIDNKAQSLYNSSSPFTVMESAAILLYLAKKVDKDNIFGFSDDLERSEALQWLFFGMAGVGPMQGQLNHFGHYAPEKLPYAIKRYHDETLRLYGVIEIHLSGKYTGVKKSYLAGKGEGKYSWADIVIWPWVKIYALSGITEEEVLQLPNLKAWLDRIGERPAVKEGSGPKYEQVSSQLLLNPEI</sequence>
<dbReference type="SUPFAM" id="SSF47616">
    <property type="entry name" value="GST C-terminal domain-like"/>
    <property type="match status" value="1"/>
</dbReference>
<dbReference type="PANTHER" id="PTHR44051:SF8">
    <property type="entry name" value="GLUTATHIONE S-TRANSFERASE GSTA"/>
    <property type="match status" value="1"/>
</dbReference>
<keyword evidence="5" id="KW-1185">Reference proteome</keyword>
<dbReference type="PROSITE" id="PS50404">
    <property type="entry name" value="GST_NTER"/>
    <property type="match status" value="1"/>
</dbReference>
<dbReference type="CDD" id="cd03048">
    <property type="entry name" value="GST_N_Ure2p_like"/>
    <property type="match status" value="1"/>
</dbReference>
<evidence type="ECO:0000256" key="1">
    <source>
        <dbReference type="ARBA" id="ARBA00007409"/>
    </source>
</evidence>
<dbReference type="InterPro" id="IPR004045">
    <property type="entry name" value="Glutathione_S-Trfase_N"/>
</dbReference>
<comment type="similarity">
    <text evidence="1">Belongs to the GST superfamily.</text>
</comment>
<feature type="domain" description="GST C-terminal" evidence="3">
    <location>
        <begin position="119"/>
        <end position="254"/>
    </location>
</feature>
<evidence type="ECO:0000313" key="5">
    <source>
        <dbReference type="Proteomes" id="UP001153365"/>
    </source>
</evidence>